<proteinExistence type="predicted"/>
<name>A0A9D4QAT5_RHISA</name>
<sequence>METLKLKRKAEILKLTRLITRIEAMLTQESVTGEELYILNEHLKHLHTDLRATDFHIIPLLSTTETQAELDRVVDYNDRATVTSAKLWCRIRQLLESKKRALLSTEPVQRTPSPLSNFRKSTT</sequence>
<evidence type="ECO:0000313" key="2">
    <source>
        <dbReference type="EMBL" id="KAH7972611.1"/>
    </source>
</evidence>
<feature type="region of interest" description="Disordered" evidence="1">
    <location>
        <begin position="103"/>
        <end position="123"/>
    </location>
</feature>
<keyword evidence="3" id="KW-1185">Reference proteome</keyword>
<evidence type="ECO:0000313" key="3">
    <source>
        <dbReference type="Proteomes" id="UP000821837"/>
    </source>
</evidence>
<organism evidence="2 3">
    <name type="scientific">Rhipicephalus sanguineus</name>
    <name type="common">Brown dog tick</name>
    <name type="synonym">Ixodes sanguineus</name>
    <dbReference type="NCBI Taxonomy" id="34632"/>
    <lineage>
        <taxon>Eukaryota</taxon>
        <taxon>Metazoa</taxon>
        <taxon>Ecdysozoa</taxon>
        <taxon>Arthropoda</taxon>
        <taxon>Chelicerata</taxon>
        <taxon>Arachnida</taxon>
        <taxon>Acari</taxon>
        <taxon>Parasitiformes</taxon>
        <taxon>Ixodida</taxon>
        <taxon>Ixodoidea</taxon>
        <taxon>Ixodidae</taxon>
        <taxon>Rhipicephalinae</taxon>
        <taxon>Rhipicephalus</taxon>
        <taxon>Rhipicephalus</taxon>
    </lineage>
</organism>
<reference evidence="2" key="1">
    <citation type="journal article" date="2020" name="Cell">
        <title>Large-Scale Comparative Analyses of Tick Genomes Elucidate Their Genetic Diversity and Vector Capacities.</title>
        <authorList>
            <consortium name="Tick Genome and Microbiome Consortium (TIGMIC)"/>
            <person name="Jia N."/>
            <person name="Wang J."/>
            <person name="Shi W."/>
            <person name="Du L."/>
            <person name="Sun Y."/>
            <person name="Zhan W."/>
            <person name="Jiang J.F."/>
            <person name="Wang Q."/>
            <person name="Zhang B."/>
            <person name="Ji P."/>
            <person name="Bell-Sakyi L."/>
            <person name="Cui X.M."/>
            <person name="Yuan T.T."/>
            <person name="Jiang B.G."/>
            <person name="Yang W.F."/>
            <person name="Lam T.T."/>
            <person name="Chang Q.C."/>
            <person name="Ding S.J."/>
            <person name="Wang X.J."/>
            <person name="Zhu J.G."/>
            <person name="Ruan X.D."/>
            <person name="Zhao L."/>
            <person name="Wei J.T."/>
            <person name="Ye R.Z."/>
            <person name="Que T.C."/>
            <person name="Du C.H."/>
            <person name="Zhou Y.H."/>
            <person name="Cheng J.X."/>
            <person name="Dai P.F."/>
            <person name="Guo W.B."/>
            <person name="Han X.H."/>
            <person name="Huang E.J."/>
            <person name="Li L.F."/>
            <person name="Wei W."/>
            <person name="Gao Y.C."/>
            <person name="Liu J.Z."/>
            <person name="Shao H.Z."/>
            <person name="Wang X."/>
            <person name="Wang C.C."/>
            <person name="Yang T.C."/>
            <person name="Huo Q.B."/>
            <person name="Li W."/>
            <person name="Chen H.Y."/>
            <person name="Chen S.E."/>
            <person name="Zhou L.G."/>
            <person name="Ni X.B."/>
            <person name="Tian J.H."/>
            <person name="Sheng Y."/>
            <person name="Liu T."/>
            <person name="Pan Y.S."/>
            <person name="Xia L.Y."/>
            <person name="Li J."/>
            <person name="Zhao F."/>
            <person name="Cao W.C."/>
        </authorList>
    </citation>
    <scope>NUCLEOTIDE SEQUENCE</scope>
    <source>
        <strain evidence="2">Rsan-2018</strain>
    </source>
</reference>
<dbReference type="Proteomes" id="UP000821837">
    <property type="component" value="Chromosome 11"/>
</dbReference>
<dbReference type="EMBL" id="JABSTV010001247">
    <property type="protein sequence ID" value="KAH7972611.1"/>
    <property type="molecule type" value="Genomic_DNA"/>
</dbReference>
<accession>A0A9D4QAT5</accession>
<feature type="compositionally biased region" description="Polar residues" evidence="1">
    <location>
        <begin position="106"/>
        <end position="123"/>
    </location>
</feature>
<comment type="caution">
    <text evidence="2">The sequence shown here is derived from an EMBL/GenBank/DDBJ whole genome shotgun (WGS) entry which is preliminary data.</text>
</comment>
<dbReference type="AlphaFoldDB" id="A0A9D4QAT5"/>
<evidence type="ECO:0000256" key="1">
    <source>
        <dbReference type="SAM" id="MobiDB-lite"/>
    </source>
</evidence>
<protein>
    <submittedName>
        <fullName evidence="2">Uncharacterized protein</fullName>
    </submittedName>
</protein>
<gene>
    <name evidence="2" type="ORF">HPB52_014127</name>
</gene>
<reference evidence="2" key="2">
    <citation type="submission" date="2021-09" db="EMBL/GenBank/DDBJ databases">
        <authorList>
            <person name="Jia N."/>
            <person name="Wang J."/>
            <person name="Shi W."/>
            <person name="Du L."/>
            <person name="Sun Y."/>
            <person name="Zhan W."/>
            <person name="Jiang J."/>
            <person name="Wang Q."/>
            <person name="Zhang B."/>
            <person name="Ji P."/>
            <person name="Sakyi L.B."/>
            <person name="Cui X."/>
            <person name="Yuan T."/>
            <person name="Jiang B."/>
            <person name="Yang W."/>
            <person name="Lam T.T.-Y."/>
            <person name="Chang Q."/>
            <person name="Ding S."/>
            <person name="Wang X."/>
            <person name="Zhu J."/>
            <person name="Ruan X."/>
            <person name="Zhao L."/>
            <person name="Wei J."/>
            <person name="Que T."/>
            <person name="Du C."/>
            <person name="Cheng J."/>
            <person name="Dai P."/>
            <person name="Han X."/>
            <person name="Huang E."/>
            <person name="Gao Y."/>
            <person name="Liu J."/>
            <person name="Shao H."/>
            <person name="Ye R."/>
            <person name="Li L."/>
            <person name="Wei W."/>
            <person name="Wang X."/>
            <person name="Wang C."/>
            <person name="Huo Q."/>
            <person name="Li W."/>
            <person name="Guo W."/>
            <person name="Chen H."/>
            <person name="Chen S."/>
            <person name="Zhou L."/>
            <person name="Zhou L."/>
            <person name="Ni X."/>
            <person name="Tian J."/>
            <person name="Zhou Y."/>
            <person name="Sheng Y."/>
            <person name="Liu T."/>
            <person name="Pan Y."/>
            <person name="Xia L."/>
            <person name="Li J."/>
            <person name="Zhao F."/>
            <person name="Cao W."/>
        </authorList>
    </citation>
    <scope>NUCLEOTIDE SEQUENCE</scope>
    <source>
        <strain evidence="2">Rsan-2018</strain>
        <tissue evidence="2">Larvae</tissue>
    </source>
</reference>
<dbReference type="VEuPathDB" id="VectorBase:RSAN_049852"/>